<keyword evidence="1" id="KW-0175">Coiled coil</keyword>
<dbReference type="RefSeq" id="XP_056768159.1">
    <property type="nucleotide sequence ID" value="XM_056907432.1"/>
</dbReference>
<accession>A0AAD6CAB6</accession>
<feature type="region of interest" description="Disordered" evidence="2">
    <location>
        <begin position="208"/>
        <end position="249"/>
    </location>
</feature>
<keyword evidence="5" id="KW-1185">Reference proteome</keyword>
<feature type="region of interest" description="Disordered" evidence="2">
    <location>
        <begin position="1"/>
        <end position="32"/>
    </location>
</feature>
<feature type="compositionally biased region" description="Basic residues" evidence="2">
    <location>
        <begin position="60"/>
        <end position="71"/>
    </location>
</feature>
<feature type="compositionally biased region" description="Basic and acidic residues" evidence="2">
    <location>
        <begin position="534"/>
        <end position="550"/>
    </location>
</feature>
<evidence type="ECO:0000259" key="3">
    <source>
        <dbReference type="Pfam" id="PF22893"/>
    </source>
</evidence>
<dbReference type="AlphaFoldDB" id="A0AAD6CAB6"/>
<gene>
    <name evidence="4" type="ORF">N7458_004050</name>
</gene>
<feature type="compositionally biased region" description="Low complexity" evidence="2">
    <location>
        <begin position="516"/>
        <end position="533"/>
    </location>
</feature>
<proteinExistence type="predicted"/>
<sequence length="582" mass="62611">MTLSISIDPQDPHGSDSLSDEEDSSGVHVDSHDYEVYDNEWAHLSYPDELKPSDSASRPRTSHRNRSHHGSRSASGRPTPVHRRMVPERQPRESYGTRSRRQPSPESPDSGDSEDYNGHYTRAPAERRWPQAPPAPGYPPSNSSGPTFAAFPPGHAPHYQHANGAIPSDQLVRHPNPGAQPYGPGPYPYGAQYQASHGAAMHQFYPHDQVHPRHPSRPPPPQSRIDPHNPSQPHLPPHMAGHVSPPYPGSPFHQELMHYAPNPFYNYRDPYSMIPAPEQAASPAPAPAAAGAAPAAAPAAEADAAKNEAIARLEKLIMDDRTEREAKEAARVAQIEREAAEKAAREQQLAHDRKIAEEAAFLARADAEKMAAEAAAAAKEQAEKAAATAASEAAAAATAAATAAAAEAANAAAEAAKKPPPEKKKPIKFKDAVGRKFSFPFELCATWQGMEDLIKQAFLHIEVIGPHVAEGHYDLVGPNGDIILPQVWETVVEPDWTITMHMWPIPEKPKEETPAKEGAAAAPAKADSASAASEPKKKPEAPKKPVRKGDGGGFAKWMMGGRPPAKGPKAPKAEKKPDPAPQ</sequence>
<feature type="domain" description="Ubiquitin-like" evidence="3">
    <location>
        <begin position="423"/>
        <end position="505"/>
    </location>
</feature>
<reference evidence="4" key="2">
    <citation type="journal article" date="2023" name="IMA Fungus">
        <title>Comparative genomic study of the Penicillium genus elucidates a diverse pangenome and 15 lateral gene transfer events.</title>
        <authorList>
            <person name="Petersen C."/>
            <person name="Sorensen T."/>
            <person name="Nielsen M.R."/>
            <person name="Sondergaard T.E."/>
            <person name="Sorensen J.L."/>
            <person name="Fitzpatrick D.A."/>
            <person name="Frisvad J.C."/>
            <person name="Nielsen K.L."/>
        </authorList>
    </citation>
    <scope>NUCLEOTIDE SEQUENCE</scope>
    <source>
        <strain evidence="4">IBT 16125</strain>
    </source>
</reference>
<dbReference type="EMBL" id="JAPVEA010000004">
    <property type="protein sequence ID" value="KAJ5455786.1"/>
    <property type="molecule type" value="Genomic_DNA"/>
</dbReference>
<evidence type="ECO:0000256" key="2">
    <source>
        <dbReference type="SAM" id="MobiDB-lite"/>
    </source>
</evidence>
<feature type="coiled-coil region" evidence="1">
    <location>
        <begin position="323"/>
        <end position="392"/>
    </location>
</feature>
<dbReference type="InterPro" id="IPR054464">
    <property type="entry name" value="ULD_fung"/>
</dbReference>
<dbReference type="Proteomes" id="UP001213681">
    <property type="component" value="Unassembled WGS sequence"/>
</dbReference>
<evidence type="ECO:0000256" key="1">
    <source>
        <dbReference type="SAM" id="Coils"/>
    </source>
</evidence>
<evidence type="ECO:0000313" key="5">
    <source>
        <dbReference type="Proteomes" id="UP001213681"/>
    </source>
</evidence>
<organism evidence="4 5">
    <name type="scientific">Penicillium daleae</name>
    <dbReference type="NCBI Taxonomy" id="63821"/>
    <lineage>
        <taxon>Eukaryota</taxon>
        <taxon>Fungi</taxon>
        <taxon>Dikarya</taxon>
        <taxon>Ascomycota</taxon>
        <taxon>Pezizomycotina</taxon>
        <taxon>Eurotiomycetes</taxon>
        <taxon>Eurotiomycetidae</taxon>
        <taxon>Eurotiales</taxon>
        <taxon>Aspergillaceae</taxon>
        <taxon>Penicillium</taxon>
    </lineage>
</organism>
<dbReference type="Pfam" id="PF22893">
    <property type="entry name" value="ULD_2"/>
    <property type="match status" value="1"/>
</dbReference>
<name>A0AAD6CAB6_9EURO</name>
<protein>
    <recommendedName>
        <fullName evidence="3">Ubiquitin-like domain-containing protein</fullName>
    </recommendedName>
</protein>
<feature type="compositionally biased region" description="Basic and acidic residues" evidence="2">
    <location>
        <begin position="571"/>
        <end position="582"/>
    </location>
</feature>
<reference evidence="4" key="1">
    <citation type="submission" date="2022-12" db="EMBL/GenBank/DDBJ databases">
        <authorList>
            <person name="Petersen C."/>
        </authorList>
    </citation>
    <scope>NUCLEOTIDE SEQUENCE</scope>
    <source>
        <strain evidence="4">IBT 16125</strain>
    </source>
</reference>
<comment type="caution">
    <text evidence="4">The sequence shown here is derived from an EMBL/GenBank/DDBJ whole genome shotgun (WGS) entry which is preliminary data.</text>
</comment>
<feature type="region of interest" description="Disordered" evidence="2">
    <location>
        <begin position="45"/>
        <end position="192"/>
    </location>
</feature>
<feature type="region of interest" description="Disordered" evidence="2">
    <location>
        <begin position="507"/>
        <end position="582"/>
    </location>
</feature>
<feature type="compositionally biased region" description="Low complexity" evidence="2">
    <location>
        <begin position="177"/>
        <end position="192"/>
    </location>
</feature>
<evidence type="ECO:0000313" key="4">
    <source>
        <dbReference type="EMBL" id="KAJ5455786.1"/>
    </source>
</evidence>
<dbReference type="GeneID" id="81597675"/>